<dbReference type="OrthoDB" id="9806250at2"/>
<keyword evidence="3" id="KW-1185">Reference proteome</keyword>
<proteinExistence type="predicted"/>
<name>A0A2I6S2J4_9RHOO</name>
<reference evidence="2 3" key="1">
    <citation type="submission" date="2018-01" db="EMBL/GenBank/DDBJ databases">
        <authorList>
            <person name="Fu G.-Y."/>
        </authorList>
    </citation>
    <scope>NUCLEOTIDE SEQUENCE [LARGE SCALE GENOMIC DNA]</scope>
    <source>
        <strain evidence="2 3">SY39</strain>
    </source>
</reference>
<protein>
    <submittedName>
        <fullName evidence="2">DUF481 domain-containing protein</fullName>
    </submittedName>
</protein>
<feature type="signal peptide" evidence="1">
    <location>
        <begin position="1"/>
        <end position="20"/>
    </location>
</feature>
<dbReference type="Pfam" id="PF04338">
    <property type="entry name" value="DUF481"/>
    <property type="match status" value="1"/>
</dbReference>
<gene>
    <name evidence="2" type="ORF">C0099_00225</name>
</gene>
<evidence type="ECO:0000313" key="2">
    <source>
        <dbReference type="EMBL" id="AUN93494.1"/>
    </source>
</evidence>
<dbReference type="KEGG" id="atw:C0099_00225"/>
<dbReference type="InterPro" id="IPR007433">
    <property type="entry name" value="DUF481"/>
</dbReference>
<feature type="chain" id="PRO_5014364417" evidence="1">
    <location>
        <begin position="21"/>
        <end position="236"/>
    </location>
</feature>
<dbReference type="AlphaFoldDB" id="A0A2I6S2J4"/>
<dbReference type="EMBL" id="CP025682">
    <property type="protein sequence ID" value="AUN93494.1"/>
    <property type="molecule type" value="Genomic_DNA"/>
</dbReference>
<keyword evidence="1" id="KW-0732">Signal</keyword>
<sequence>MNKLIPVVCAVLSMPLAVHAEGWSGSAELGFSNTSGNSRDTSLNTRFDLLHENAVWTHEFFGDAYYAKSDGEKTAERLALGYKPKRILTDRSYLFGTLRYERDRFSDILARWTVLGGYGHTLYRSDAAVLDAEIGAGMRQTRYDENPDDLDRNEPVLYVGGRYGWDISESARFTQDVRVEYGPDNTWTESVTALRLKVTDRVSAKISHTIRHNSDLEGSRGKKVDQITGVNLVYGF</sequence>
<organism evidence="2 3">
    <name type="scientific">Pseudazoarcus pumilus</name>
    <dbReference type="NCBI Taxonomy" id="2067960"/>
    <lineage>
        <taxon>Bacteria</taxon>
        <taxon>Pseudomonadati</taxon>
        <taxon>Pseudomonadota</taxon>
        <taxon>Betaproteobacteria</taxon>
        <taxon>Rhodocyclales</taxon>
        <taxon>Zoogloeaceae</taxon>
        <taxon>Pseudazoarcus</taxon>
    </lineage>
</organism>
<evidence type="ECO:0000313" key="3">
    <source>
        <dbReference type="Proteomes" id="UP000242205"/>
    </source>
</evidence>
<evidence type="ECO:0000256" key="1">
    <source>
        <dbReference type="SAM" id="SignalP"/>
    </source>
</evidence>
<dbReference type="RefSeq" id="WP_102245568.1">
    <property type="nucleotide sequence ID" value="NZ_CP025682.1"/>
</dbReference>
<dbReference type="Proteomes" id="UP000242205">
    <property type="component" value="Chromosome"/>
</dbReference>
<accession>A0A2I6S2J4</accession>